<dbReference type="InterPro" id="IPR001424">
    <property type="entry name" value="SOD_Cu_Zn_dom"/>
</dbReference>
<dbReference type="Pfam" id="PF00080">
    <property type="entry name" value="Sod_Cu"/>
    <property type="match status" value="1"/>
</dbReference>
<name>A0A9X3B0H8_9HYPH</name>
<dbReference type="EMBL" id="JAODNV010000020">
    <property type="protein sequence ID" value="MCT8991925.1"/>
    <property type="molecule type" value="Genomic_DNA"/>
</dbReference>
<dbReference type="GO" id="GO:0005507">
    <property type="term" value="F:copper ion binding"/>
    <property type="evidence" value="ECO:0007669"/>
    <property type="project" value="InterPro"/>
</dbReference>
<dbReference type="CDD" id="cd00305">
    <property type="entry name" value="Cu-Zn_Superoxide_Dismutase"/>
    <property type="match status" value="1"/>
</dbReference>
<dbReference type="SUPFAM" id="SSF49329">
    <property type="entry name" value="Cu,Zn superoxide dismutase-like"/>
    <property type="match status" value="1"/>
</dbReference>
<feature type="domain" description="Superoxide dismutase copper/zinc binding" evidence="2">
    <location>
        <begin position="83"/>
        <end position="217"/>
    </location>
</feature>
<dbReference type="RefSeq" id="WP_261516861.1">
    <property type="nucleotide sequence ID" value="NZ_JAODNV010000020.1"/>
</dbReference>
<evidence type="ECO:0000313" key="3">
    <source>
        <dbReference type="EMBL" id="MCT8991925.1"/>
    </source>
</evidence>
<dbReference type="InterPro" id="IPR036423">
    <property type="entry name" value="SOD-like_Cu/Zn_dom_sf"/>
</dbReference>
<evidence type="ECO:0000313" key="4">
    <source>
        <dbReference type="Proteomes" id="UP001149009"/>
    </source>
</evidence>
<evidence type="ECO:0000256" key="1">
    <source>
        <dbReference type="ARBA" id="ARBA00010457"/>
    </source>
</evidence>
<dbReference type="PANTHER" id="PTHR10003">
    <property type="entry name" value="SUPEROXIDE DISMUTASE CU-ZN -RELATED"/>
    <property type="match status" value="1"/>
</dbReference>
<dbReference type="Gene3D" id="2.60.40.200">
    <property type="entry name" value="Superoxide dismutase, copper/zinc binding domain"/>
    <property type="match status" value="1"/>
</dbReference>
<evidence type="ECO:0000259" key="2">
    <source>
        <dbReference type="Pfam" id="PF00080"/>
    </source>
</evidence>
<keyword evidence="4" id="KW-1185">Reference proteome</keyword>
<comment type="caution">
    <text evidence="3">The sequence shown here is derived from an EMBL/GenBank/DDBJ whole genome shotgun (WGS) entry which is preliminary data.</text>
</comment>
<comment type="similarity">
    <text evidence="1">Belongs to the Cu-Zn superoxide dismutase family.</text>
</comment>
<reference evidence="3" key="1">
    <citation type="submission" date="2022-08" db="EMBL/GenBank/DDBJ databases">
        <title>Chelativorans sichuanense sp. nov., a paraffin oil-degrading bacterium isolated from a mixture of oil-based drill cuttings and paddy soil.</title>
        <authorList>
            <person name="Yu J."/>
            <person name="Liu H."/>
            <person name="Chen Q."/>
        </authorList>
    </citation>
    <scope>NUCLEOTIDE SEQUENCE</scope>
    <source>
        <strain evidence="3">SCAU 2101</strain>
    </source>
</reference>
<dbReference type="AlphaFoldDB" id="A0A9X3B0H8"/>
<protein>
    <submittedName>
        <fullName evidence="3">Superoxide dismutase family protein</fullName>
    </submittedName>
</protein>
<accession>A0A9X3B0H8</accession>
<dbReference type="InterPro" id="IPR024134">
    <property type="entry name" value="SOD_Cu/Zn_/chaperone"/>
</dbReference>
<dbReference type="Proteomes" id="UP001149009">
    <property type="component" value="Unassembled WGS sequence"/>
</dbReference>
<organism evidence="3 4">
    <name type="scientific">Chelativorans petroleitrophicus</name>
    <dbReference type="NCBI Taxonomy" id="2975484"/>
    <lineage>
        <taxon>Bacteria</taxon>
        <taxon>Pseudomonadati</taxon>
        <taxon>Pseudomonadota</taxon>
        <taxon>Alphaproteobacteria</taxon>
        <taxon>Hyphomicrobiales</taxon>
        <taxon>Phyllobacteriaceae</taxon>
        <taxon>Chelativorans</taxon>
    </lineage>
</organism>
<sequence>MARWGPKSSGCCAGDLMRGLDSAFALSLLFSRAGGTFPDCFCEESPMRATSTAVFMVLMAFSVAHAQDRQASATMMNAEGNEAGTVTFAETPSGVLHITVEMTGMPPGAHGFHIHETGECDPEGGFESAGGHYVGDDDNAHGIMNPEGPHAGDRPNVHVGQDGVLKIEYFTDELSISGDDSPLMDEDGSAVVVHGSPDDYESQPSGEAGDRIACGVIE</sequence>
<proteinExistence type="inferred from homology"/>
<dbReference type="GO" id="GO:0006801">
    <property type="term" value="P:superoxide metabolic process"/>
    <property type="evidence" value="ECO:0007669"/>
    <property type="project" value="InterPro"/>
</dbReference>
<gene>
    <name evidence="3" type="ORF">NYR54_16790</name>
</gene>